<name>A0A0M2GFC1_9ACTN</name>
<dbReference type="GO" id="GO:0003700">
    <property type="term" value="F:DNA-binding transcription factor activity"/>
    <property type="evidence" value="ECO:0007669"/>
    <property type="project" value="TreeGrafter"/>
</dbReference>
<comment type="caution">
    <text evidence="6">The sequence shown here is derived from an EMBL/GenBank/DDBJ whole genome shotgun (WGS) entry which is preliminary data.</text>
</comment>
<dbReference type="Proteomes" id="UP000034786">
    <property type="component" value="Unassembled WGS sequence"/>
</dbReference>
<dbReference type="InterPro" id="IPR001647">
    <property type="entry name" value="HTH_TetR"/>
</dbReference>
<feature type="DNA-binding region" description="H-T-H motif" evidence="4">
    <location>
        <begin position="29"/>
        <end position="48"/>
    </location>
</feature>
<feature type="domain" description="HTH tetR-type" evidence="5">
    <location>
        <begin position="8"/>
        <end position="66"/>
    </location>
</feature>
<evidence type="ECO:0000259" key="5">
    <source>
        <dbReference type="PROSITE" id="PS50977"/>
    </source>
</evidence>
<reference evidence="7" key="1">
    <citation type="submission" date="2015-02" db="EMBL/GenBank/DDBJ databases">
        <authorList>
            <person name="Ju K.-S."/>
            <person name="Doroghazi J.R."/>
            <person name="Metcalf W."/>
        </authorList>
    </citation>
    <scope>NUCLEOTIDE SEQUENCE [LARGE SCALE GENOMIC DNA]</scope>
    <source>
        <strain evidence="7">NRRL B-16380</strain>
    </source>
</reference>
<dbReference type="Pfam" id="PF00440">
    <property type="entry name" value="TetR_N"/>
    <property type="match status" value="1"/>
</dbReference>
<dbReference type="PANTHER" id="PTHR30055:SF234">
    <property type="entry name" value="HTH-TYPE TRANSCRIPTIONAL REGULATOR BETI"/>
    <property type="match status" value="1"/>
</dbReference>
<evidence type="ECO:0000256" key="2">
    <source>
        <dbReference type="ARBA" id="ARBA00023125"/>
    </source>
</evidence>
<evidence type="ECO:0000256" key="3">
    <source>
        <dbReference type="ARBA" id="ARBA00023163"/>
    </source>
</evidence>
<dbReference type="STRING" id="284040.UK15_38360"/>
<evidence type="ECO:0000313" key="6">
    <source>
        <dbReference type="EMBL" id="KJK33885.1"/>
    </source>
</evidence>
<keyword evidence="7" id="KW-1185">Reference proteome</keyword>
<dbReference type="RefSeq" id="WP_031144642.1">
    <property type="nucleotide sequence ID" value="NZ_JYJH01000074.1"/>
</dbReference>
<accession>A0A0M2GFC1</accession>
<dbReference type="InterPro" id="IPR036271">
    <property type="entry name" value="Tet_transcr_reg_TetR-rel_C_sf"/>
</dbReference>
<dbReference type="SUPFAM" id="SSF48498">
    <property type="entry name" value="Tetracyclin repressor-like, C-terminal domain"/>
    <property type="match status" value="1"/>
</dbReference>
<keyword evidence="3" id="KW-0804">Transcription</keyword>
<keyword evidence="2 4" id="KW-0238">DNA-binding</keyword>
<dbReference type="AlphaFoldDB" id="A0A0M2GFC1"/>
<dbReference type="Gene3D" id="1.10.357.10">
    <property type="entry name" value="Tetracycline Repressor, domain 2"/>
    <property type="match status" value="1"/>
</dbReference>
<organism evidence="6 7">
    <name type="scientific">Streptomyces variegatus</name>
    <dbReference type="NCBI Taxonomy" id="284040"/>
    <lineage>
        <taxon>Bacteria</taxon>
        <taxon>Bacillati</taxon>
        <taxon>Actinomycetota</taxon>
        <taxon>Actinomycetes</taxon>
        <taxon>Kitasatosporales</taxon>
        <taxon>Streptomycetaceae</taxon>
        <taxon>Streptomyces</taxon>
    </lineage>
</organism>
<dbReference type="GO" id="GO:0000976">
    <property type="term" value="F:transcription cis-regulatory region binding"/>
    <property type="evidence" value="ECO:0007669"/>
    <property type="project" value="TreeGrafter"/>
</dbReference>
<dbReference type="PATRIC" id="fig|284040.3.peg.7848"/>
<keyword evidence="1" id="KW-0805">Transcription regulation</keyword>
<dbReference type="InterPro" id="IPR009057">
    <property type="entry name" value="Homeodomain-like_sf"/>
</dbReference>
<dbReference type="SUPFAM" id="SSF46689">
    <property type="entry name" value="Homeodomain-like"/>
    <property type="match status" value="1"/>
</dbReference>
<sequence length="188" mass="20436">MDLSRQRARTRQAILDAAAAQWSCDPTVGLGDIAAAAGVGRATIHRYFSDRQVLHAALITDSWMTLRAAIEHAGPATDSALEVIQRIITAMVHAGDRMSFLFTTTEGTPSEADAGIARDVDELILAEIERGQREGALDSAVPARWIELMIWSTVYTGLRAAADGLVPRHGVDELIRRTLHRAVSEQPK</sequence>
<evidence type="ECO:0000256" key="4">
    <source>
        <dbReference type="PROSITE-ProRule" id="PRU00335"/>
    </source>
</evidence>
<dbReference type="PANTHER" id="PTHR30055">
    <property type="entry name" value="HTH-TYPE TRANSCRIPTIONAL REGULATOR RUTR"/>
    <property type="match status" value="1"/>
</dbReference>
<dbReference type="InterPro" id="IPR050109">
    <property type="entry name" value="HTH-type_TetR-like_transc_reg"/>
</dbReference>
<evidence type="ECO:0000313" key="7">
    <source>
        <dbReference type="Proteomes" id="UP000034786"/>
    </source>
</evidence>
<gene>
    <name evidence="6" type="ORF">UK15_38360</name>
</gene>
<protein>
    <submittedName>
        <fullName evidence="6">TetR family transcriptional regulator</fullName>
    </submittedName>
</protein>
<evidence type="ECO:0000256" key="1">
    <source>
        <dbReference type="ARBA" id="ARBA00023015"/>
    </source>
</evidence>
<dbReference type="PROSITE" id="PS50977">
    <property type="entry name" value="HTH_TETR_2"/>
    <property type="match status" value="1"/>
</dbReference>
<dbReference type="EMBL" id="JYJH01000074">
    <property type="protein sequence ID" value="KJK33885.1"/>
    <property type="molecule type" value="Genomic_DNA"/>
</dbReference>
<proteinExistence type="predicted"/>